<accession>A0A1I7ZW35</accession>
<dbReference type="WBParaSite" id="L893_g30344.t1">
    <property type="protein sequence ID" value="L893_g30344.t1"/>
    <property type="gene ID" value="L893_g30344"/>
</dbReference>
<sequence length="232" mass="25877">MSHAKGFASGPPTCGTDPSQWPAGDKAPSEGLDCRVYGLNVPSMDENWSSRSPEMRWHLCCLLLLFPAVLSSFAAPQGCSTDSWVLGDVTLCKEKSYWMQWANRECGQAVHNITFSAPCTPNTHKRIDFVCCAPKETNDLHLEEFKAHFRHHVFANLKQLYANHQRVKELERNETKVLQELTEDVMPLERSLEVAGMHFIQSQSIMSRGGHGSSERPDDGPDIGSDGGYRIG</sequence>
<feature type="region of interest" description="Disordered" evidence="1">
    <location>
        <begin position="205"/>
        <end position="232"/>
    </location>
</feature>
<proteinExistence type="predicted"/>
<dbReference type="AlphaFoldDB" id="A0A1I7ZW35"/>
<evidence type="ECO:0000313" key="2">
    <source>
        <dbReference type="Proteomes" id="UP000095287"/>
    </source>
</evidence>
<organism evidence="2 3">
    <name type="scientific">Steinernema glaseri</name>
    <dbReference type="NCBI Taxonomy" id="37863"/>
    <lineage>
        <taxon>Eukaryota</taxon>
        <taxon>Metazoa</taxon>
        <taxon>Ecdysozoa</taxon>
        <taxon>Nematoda</taxon>
        <taxon>Chromadorea</taxon>
        <taxon>Rhabditida</taxon>
        <taxon>Tylenchina</taxon>
        <taxon>Panagrolaimomorpha</taxon>
        <taxon>Strongyloidoidea</taxon>
        <taxon>Steinernematidae</taxon>
        <taxon>Steinernema</taxon>
    </lineage>
</organism>
<dbReference type="Proteomes" id="UP000095287">
    <property type="component" value="Unplaced"/>
</dbReference>
<protein>
    <submittedName>
        <fullName evidence="3">Extracellular protein</fullName>
    </submittedName>
</protein>
<feature type="region of interest" description="Disordered" evidence="1">
    <location>
        <begin position="1"/>
        <end position="28"/>
    </location>
</feature>
<keyword evidence="2" id="KW-1185">Reference proteome</keyword>
<name>A0A1I7ZW35_9BILA</name>
<evidence type="ECO:0000256" key="1">
    <source>
        <dbReference type="SAM" id="MobiDB-lite"/>
    </source>
</evidence>
<reference evidence="3" key="1">
    <citation type="submission" date="2016-11" db="UniProtKB">
        <authorList>
            <consortium name="WormBaseParasite"/>
        </authorList>
    </citation>
    <scope>IDENTIFICATION</scope>
</reference>
<evidence type="ECO:0000313" key="3">
    <source>
        <dbReference type="WBParaSite" id="L893_g30344.t1"/>
    </source>
</evidence>